<keyword evidence="1" id="KW-1133">Transmembrane helix</keyword>
<name>A0A0F8YFS2_9ZZZZ</name>
<dbReference type="AlphaFoldDB" id="A0A0F8YFS2"/>
<dbReference type="EMBL" id="LAZR01057216">
    <property type="protein sequence ID" value="KKK72525.1"/>
    <property type="molecule type" value="Genomic_DNA"/>
</dbReference>
<keyword evidence="1" id="KW-0812">Transmembrane</keyword>
<gene>
    <name evidence="2" type="ORF">LCGC14_2902990</name>
</gene>
<comment type="caution">
    <text evidence="2">The sequence shown here is derived from an EMBL/GenBank/DDBJ whole genome shotgun (WGS) entry which is preliminary data.</text>
</comment>
<feature type="transmembrane region" description="Helical" evidence="1">
    <location>
        <begin position="86"/>
        <end position="105"/>
    </location>
</feature>
<evidence type="ECO:0000256" key="1">
    <source>
        <dbReference type="SAM" id="Phobius"/>
    </source>
</evidence>
<organism evidence="2">
    <name type="scientific">marine sediment metagenome</name>
    <dbReference type="NCBI Taxonomy" id="412755"/>
    <lineage>
        <taxon>unclassified sequences</taxon>
        <taxon>metagenomes</taxon>
        <taxon>ecological metagenomes</taxon>
    </lineage>
</organism>
<dbReference type="SUPFAM" id="SSF48452">
    <property type="entry name" value="TPR-like"/>
    <property type="match status" value="1"/>
</dbReference>
<dbReference type="InterPro" id="IPR011990">
    <property type="entry name" value="TPR-like_helical_dom_sf"/>
</dbReference>
<evidence type="ECO:0000313" key="2">
    <source>
        <dbReference type="EMBL" id="KKK72525.1"/>
    </source>
</evidence>
<sequence>MEKMSKYEEFIQPFLDGELSREELDWFSKELESNAVLAEDIRLYREVDSAIREQDVMDLRDQLDVIHNAIGDPSQESVSPSRYRKVLSYAAIASLAILVSLGVLLKVQHNKLTNDQIFEKHYEPYEVTMIYRSAESDYQRVLSQAMTFYESGEFHNAINLFEDILIKDPADMASSLYSGISYMETEQYIQADEKFQKIINHNDNLFVDQAEWYLAFCYLHTGQNLEARGHFKEIANSESSFYSKKAKKIMRSIK</sequence>
<dbReference type="Gene3D" id="1.25.40.10">
    <property type="entry name" value="Tetratricopeptide repeat domain"/>
    <property type="match status" value="1"/>
</dbReference>
<reference evidence="2" key="1">
    <citation type="journal article" date="2015" name="Nature">
        <title>Complex archaea that bridge the gap between prokaryotes and eukaryotes.</title>
        <authorList>
            <person name="Spang A."/>
            <person name="Saw J.H."/>
            <person name="Jorgensen S.L."/>
            <person name="Zaremba-Niedzwiedzka K."/>
            <person name="Martijn J."/>
            <person name="Lind A.E."/>
            <person name="van Eijk R."/>
            <person name="Schleper C."/>
            <person name="Guy L."/>
            <person name="Ettema T.J."/>
        </authorList>
    </citation>
    <scope>NUCLEOTIDE SEQUENCE</scope>
</reference>
<accession>A0A0F8YFS2</accession>
<proteinExistence type="predicted"/>
<protein>
    <submittedName>
        <fullName evidence="2">Uncharacterized protein</fullName>
    </submittedName>
</protein>
<keyword evidence="1" id="KW-0472">Membrane</keyword>